<reference evidence="9 10" key="1">
    <citation type="submission" date="2019-05" db="EMBL/GenBank/DDBJ databases">
        <title>Mikania micrantha, genome provides insights into the molecular mechanism of rapid growth.</title>
        <authorList>
            <person name="Liu B."/>
        </authorList>
    </citation>
    <scope>NUCLEOTIDE SEQUENCE [LARGE SCALE GENOMIC DNA]</scope>
    <source>
        <strain evidence="9">NLD-2019</strain>
        <tissue evidence="9">Leaf</tissue>
    </source>
</reference>
<feature type="region of interest" description="Disordered" evidence="7">
    <location>
        <begin position="32"/>
        <end position="150"/>
    </location>
</feature>
<feature type="compositionally biased region" description="Basic residues" evidence="7">
    <location>
        <begin position="229"/>
        <end position="239"/>
    </location>
</feature>
<evidence type="ECO:0000256" key="2">
    <source>
        <dbReference type="ARBA" id="ARBA00022614"/>
    </source>
</evidence>
<dbReference type="GO" id="GO:0061809">
    <property type="term" value="F:NAD+ nucleosidase activity, cyclic ADP-ribose generating"/>
    <property type="evidence" value="ECO:0007669"/>
    <property type="project" value="UniProtKB-EC"/>
</dbReference>
<dbReference type="Gene3D" id="3.40.50.300">
    <property type="entry name" value="P-loop containing nucleotide triphosphate hydrolases"/>
    <property type="match status" value="1"/>
</dbReference>
<feature type="domain" description="CCHC-type" evidence="8">
    <location>
        <begin position="159"/>
        <end position="172"/>
    </location>
</feature>
<keyword evidence="6" id="KW-0862">Zinc</keyword>
<dbReference type="InterPro" id="IPR001878">
    <property type="entry name" value="Znf_CCHC"/>
</dbReference>
<dbReference type="PANTHER" id="PTHR11017:SF340">
    <property type="entry name" value="NB-ARC-RELATED"/>
    <property type="match status" value="1"/>
</dbReference>
<dbReference type="Gene3D" id="3.80.10.10">
    <property type="entry name" value="Ribonuclease Inhibitor"/>
    <property type="match status" value="2"/>
</dbReference>
<organism evidence="9 10">
    <name type="scientific">Mikania micrantha</name>
    <name type="common">bitter vine</name>
    <dbReference type="NCBI Taxonomy" id="192012"/>
    <lineage>
        <taxon>Eukaryota</taxon>
        <taxon>Viridiplantae</taxon>
        <taxon>Streptophyta</taxon>
        <taxon>Embryophyta</taxon>
        <taxon>Tracheophyta</taxon>
        <taxon>Spermatophyta</taxon>
        <taxon>Magnoliopsida</taxon>
        <taxon>eudicotyledons</taxon>
        <taxon>Gunneridae</taxon>
        <taxon>Pentapetalae</taxon>
        <taxon>asterids</taxon>
        <taxon>campanulids</taxon>
        <taxon>Asterales</taxon>
        <taxon>Asteraceae</taxon>
        <taxon>Asteroideae</taxon>
        <taxon>Heliantheae alliance</taxon>
        <taxon>Eupatorieae</taxon>
        <taxon>Mikania</taxon>
    </lineage>
</organism>
<evidence type="ECO:0000256" key="4">
    <source>
        <dbReference type="ARBA" id="ARBA00023027"/>
    </source>
</evidence>
<dbReference type="GO" id="GO:0003676">
    <property type="term" value="F:nucleic acid binding"/>
    <property type="evidence" value="ECO:0007669"/>
    <property type="project" value="InterPro"/>
</dbReference>
<keyword evidence="6" id="KW-0479">Metal-binding</keyword>
<dbReference type="EMBL" id="SZYD01000012">
    <property type="protein sequence ID" value="KAD4585078.1"/>
    <property type="molecule type" value="Genomic_DNA"/>
</dbReference>
<sequence length="914" mass="104133">MEPPSAYTPMVEIRCKPVTNLVYDDELDMHKVNQSDDLSDTDPNNSTCSDESDIPIKLETTKTALRNKKRTNKTKKHSTVFVKAKNTGSTSSDEYVTCPSDKSKRGRSKDRKVNFSEKQANPKTNKSVGTSNSSLSEDQSSAFIKRDQQQHSPNIQTICLMCGEKNHFAADCFYNPRSRIFSNIQGRGRKNSWSKSSTSSREQGRKPFKKASEVKTKEASDRKGTSEAHKRKAFNKQKKPCSFGRRPSEGKGKVASDDYQKKQSLPTTQKAKQTRLQYLKSRLKIGSDGVRMVGIWGVGGGGKTTLASSLYTEISCYFEGHHLIDNIREESSKYGLKKLQENMLSSFSKTEVKVESIENNKIEAVKYNDNDEPQLCKIVSNIKKLRYLWVSLEEPADVKGPTFLSNELRYFRWEGYPARSPFPVGFQPVKLVVLKLEKSFQKEVWKGCKHLPHLKVLQLRLMKNLLKTPNFDGLPSLQELTLSRCPMLKKIHPSLGNHTNLQYVSVSGCYKLRMFPAIIHMKNLKNLYIAWCPKILEFPKIHANMESLVELAIEFIGIEVLPSSIAERCTNLISLKLIRLINLKSINVNFDSLKHLKELKLEGSVRHVKTSRRLFHQSLCSLQKLGLYASLSNKVEIPSSIIELSNLQKLDLRSNDFSRLGFSLSQLTQLKILNVSRCKKLLELPELPSSLTILIADYCKSLTTFGDCLKNCRWLCHVSLEGGSGSIVNDGDRLLESMLEACMAIENHYMILRLRGIQMAKGFTPLVRGKRYTLQLPENWCNEFSGFLICAVKEFYCMPIYVRISKNEEMNGMDSQHDVSNWEDTRNTKYYSLWMAYVSFGMLRQTAWWDQTSKALTFETDGRSFGVRLIEKKSTSGITETPKTYSSVYVPKWKIDHHSQSTIRISCLADPEFF</sequence>
<evidence type="ECO:0000313" key="9">
    <source>
        <dbReference type="EMBL" id="KAD4585078.1"/>
    </source>
</evidence>
<dbReference type="Pfam" id="PF00931">
    <property type="entry name" value="NB-ARC"/>
    <property type="match status" value="1"/>
</dbReference>
<dbReference type="InterPro" id="IPR002182">
    <property type="entry name" value="NB-ARC"/>
</dbReference>
<comment type="caution">
    <text evidence="9">The sequence shown here is derived from an EMBL/GenBank/DDBJ whole genome shotgun (WGS) entry which is preliminary data.</text>
</comment>
<feature type="compositionally biased region" description="Polar residues" evidence="7">
    <location>
        <begin position="116"/>
        <end position="142"/>
    </location>
</feature>
<dbReference type="InterPro" id="IPR045344">
    <property type="entry name" value="C-JID"/>
</dbReference>
<protein>
    <recommendedName>
        <fullName evidence="1">ADP-ribosyl cyclase/cyclic ADP-ribose hydrolase</fullName>
        <ecNumber evidence="1">3.2.2.6</ecNumber>
    </recommendedName>
</protein>
<keyword evidence="4" id="KW-0520">NAD</keyword>
<feature type="compositionally biased region" description="Basic residues" evidence="7">
    <location>
        <begin position="65"/>
        <end position="78"/>
    </location>
</feature>
<evidence type="ECO:0000259" key="8">
    <source>
        <dbReference type="PROSITE" id="PS50158"/>
    </source>
</evidence>
<dbReference type="SUPFAM" id="SSF52058">
    <property type="entry name" value="L domain-like"/>
    <property type="match status" value="1"/>
</dbReference>
<dbReference type="Proteomes" id="UP000326396">
    <property type="component" value="Linkage Group LG2"/>
</dbReference>
<dbReference type="PROSITE" id="PS50158">
    <property type="entry name" value="ZF_CCHC"/>
    <property type="match status" value="1"/>
</dbReference>
<feature type="region of interest" description="Disordered" evidence="7">
    <location>
        <begin position="185"/>
        <end position="273"/>
    </location>
</feature>
<keyword evidence="6" id="KW-0863">Zinc-finger</keyword>
<dbReference type="Pfam" id="PF20160">
    <property type="entry name" value="C-JID"/>
    <property type="match status" value="1"/>
</dbReference>
<feature type="compositionally biased region" description="Basic and acidic residues" evidence="7">
    <location>
        <begin position="202"/>
        <end position="228"/>
    </location>
</feature>
<evidence type="ECO:0000256" key="6">
    <source>
        <dbReference type="PROSITE-ProRule" id="PRU00047"/>
    </source>
</evidence>
<feature type="compositionally biased region" description="Basic and acidic residues" evidence="7">
    <location>
        <begin position="246"/>
        <end position="261"/>
    </location>
</feature>
<keyword evidence="3" id="KW-0677">Repeat</keyword>
<dbReference type="PRINTS" id="PR00364">
    <property type="entry name" value="DISEASERSIST"/>
</dbReference>
<dbReference type="InterPro" id="IPR032675">
    <property type="entry name" value="LRR_dom_sf"/>
</dbReference>
<dbReference type="OrthoDB" id="1394818at2759"/>
<gene>
    <name evidence="9" type="ORF">E3N88_22679</name>
</gene>
<dbReference type="AlphaFoldDB" id="A0A5N6NDN3"/>
<evidence type="ECO:0000256" key="7">
    <source>
        <dbReference type="SAM" id="MobiDB-lite"/>
    </source>
</evidence>
<dbReference type="GO" id="GO:0006952">
    <property type="term" value="P:defense response"/>
    <property type="evidence" value="ECO:0007669"/>
    <property type="project" value="InterPro"/>
</dbReference>
<keyword evidence="2" id="KW-0433">Leucine-rich repeat</keyword>
<dbReference type="InterPro" id="IPR044974">
    <property type="entry name" value="Disease_R_plants"/>
</dbReference>
<accession>A0A5N6NDN3</accession>
<comment type="catalytic activity">
    <reaction evidence="5">
        <text>NAD(+) + H2O = ADP-D-ribose + nicotinamide + H(+)</text>
        <dbReference type="Rhea" id="RHEA:16301"/>
        <dbReference type="ChEBI" id="CHEBI:15377"/>
        <dbReference type="ChEBI" id="CHEBI:15378"/>
        <dbReference type="ChEBI" id="CHEBI:17154"/>
        <dbReference type="ChEBI" id="CHEBI:57540"/>
        <dbReference type="ChEBI" id="CHEBI:57967"/>
        <dbReference type="EC" id="3.2.2.6"/>
    </reaction>
    <physiologicalReaction direction="left-to-right" evidence="5">
        <dbReference type="Rhea" id="RHEA:16302"/>
    </physiologicalReaction>
</comment>
<dbReference type="SUPFAM" id="SSF52540">
    <property type="entry name" value="P-loop containing nucleoside triphosphate hydrolases"/>
    <property type="match status" value="1"/>
</dbReference>
<proteinExistence type="predicted"/>
<keyword evidence="10" id="KW-1185">Reference proteome</keyword>
<feature type="compositionally biased region" description="Polar residues" evidence="7">
    <location>
        <begin position="262"/>
        <end position="273"/>
    </location>
</feature>
<evidence type="ECO:0000313" key="10">
    <source>
        <dbReference type="Proteomes" id="UP000326396"/>
    </source>
</evidence>
<dbReference type="GO" id="GO:0043531">
    <property type="term" value="F:ADP binding"/>
    <property type="evidence" value="ECO:0007669"/>
    <property type="project" value="InterPro"/>
</dbReference>
<dbReference type="PANTHER" id="PTHR11017">
    <property type="entry name" value="LEUCINE-RICH REPEAT-CONTAINING PROTEIN"/>
    <property type="match status" value="1"/>
</dbReference>
<dbReference type="GO" id="GO:0008270">
    <property type="term" value="F:zinc ion binding"/>
    <property type="evidence" value="ECO:0007669"/>
    <property type="project" value="UniProtKB-KW"/>
</dbReference>
<evidence type="ECO:0000256" key="5">
    <source>
        <dbReference type="ARBA" id="ARBA00047304"/>
    </source>
</evidence>
<name>A0A5N6NDN3_9ASTR</name>
<dbReference type="EC" id="3.2.2.6" evidence="1"/>
<evidence type="ECO:0000256" key="3">
    <source>
        <dbReference type="ARBA" id="ARBA00022737"/>
    </source>
</evidence>
<dbReference type="InterPro" id="IPR027417">
    <property type="entry name" value="P-loop_NTPase"/>
</dbReference>
<evidence type="ECO:0000256" key="1">
    <source>
        <dbReference type="ARBA" id="ARBA00011982"/>
    </source>
</evidence>